<reference evidence="3 4" key="1">
    <citation type="submission" date="2021-12" db="EMBL/GenBank/DDBJ databases">
        <title>Genome sequencing of bacteria with rrn-lacking chromosome and rrn-plasmid.</title>
        <authorList>
            <person name="Anda M."/>
            <person name="Iwasaki W."/>
        </authorList>
    </citation>
    <scope>NUCLEOTIDE SEQUENCE [LARGE SCALE GENOMIC DNA]</scope>
    <source>
        <strain evidence="3 4">DSM 100852</strain>
    </source>
</reference>
<organism evidence="3 4">
    <name type="scientific">Fulvitalea axinellae</name>
    <dbReference type="NCBI Taxonomy" id="1182444"/>
    <lineage>
        <taxon>Bacteria</taxon>
        <taxon>Pseudomonadati</taxon>
        <taxon>Bacteroidota</taxon>
        <taxon>Cytophagia</taxon>
        <taxon>Cytophagales</taxon>
        <taxon>Persicobacteraceae</taxon>
        <taxon>Fulvitalea</taxon>
    </lineage>
</organism>
<sequence length="196" mass="21248">MFMPLQQKMVPKHASTLQRKPMAGPNGTASFEDRRPEAVAQRKIADIVSPAPQVLQQSSESDTVQAMTDSSSFFGEQPVQAMTEGPKKGSLDYVVQRASDIMGHDFSNVNVIQNSMSARSIGAHAYAQGNDIHVAQTLNMNRSFDQHLMGHELAHVVQQSKGIVQATGSVGGLPLNDNPQLESSADSWGQKLRHAL</sequence>
<dbReference type="Pfam" id="PF13699">
    <property type="entry name" value="eCIS_core"/>
    <property type="match status" value="1"/>
</dbReference>
<dbReference type="EMBL" id="AP025314">
    <property type="protein sequence ID" value="BDD08769.1"/>
    <property type="molecule type" value="Genomic_DNA"/>
</dbReference>
<feature type="region of interest" description="Disordered" evidence="1">
    <location>
        <begin position="168"/>
        <end position="189"/>
    </location>
</feature>
<dbReference type="KEGG" id="fax:FUAX_12010"/>
<evidence type="ECO:0000256" key="1">
    <source>
        <dbReference type="SAM" id="MobiDB-lite"/>
    </source>
</evidence>
<dbReference type="RefSeq" id="WP_338394005.1">
    <property type="nucleotide sequence ID" value="NZ_AP025314.1"/>
</dbReference>
<evidence type="ECO:0000313" key="4">
    <source>
        <dbReference type="Proteomes" id="UP001348817"/>
    </source>
</evidence>
<accession>A0AAU9CQS6</accession>
<dbReference type="InterPro" id="IPR025295">
    <property type="entry name" value="eCIS_core_dom"/>
</dbReference>
<feature type="compositionally biased region" description="Polar residues" evidence="1">
    <location>
        <begin position="177"/>
        <end position="187"/>
    </location>
</feature>
<name>A0AAU9CQS6_9BACT</name>
<feature type="domain" description="eCIS core" evidence="2">
    <location>
        <begin position="95"/>
        <end position="162"/>
    </location>
</feature>
<dbReference type="Proteomes" id="UP001348817">
    <property type="component" value="Chromosome"/>
</dbReference>
<proteinExistence type="predicted"/>
<evidence type="ECO:0000313" key="3">
    <source>
        <dbReference type="EMBL" id="BDD08769.1"/>
    </source>
</evidence>
<dbReference type="AlphaFoldDB" id="A0AAU9CQS6"/>
<protein>
    <recommendedName>
        <fullName evidence="2">eCIS core domain-containing protein</fullName>
    </recommendedName>
</protein>
<feature type="region of interest" description="Disordered" evidence="1">
    <location>
        <begin position="1"/>
        <end position="32"/>
    </location>
</feature>
<keyword evidence="4" id="KW-1185">Reference proteome</keyword>
<evidence type="ECO:0000259" key="2">
    <source>
        <dbReference type="Pfam" id="PF13699"/>
    </source>
</evidence>
<gene>
    <name evidence="3" type="ORF">FUAX_12010</name>
</gene>